<comment type="caution">
    <text evidence="7">The sequence shown here is derived from an EMBL/GenBank/DDBJ whole genome shotgun (WGS) entry which is preliminary data.</text>
</comment>
<dbReference type="InterPro" id="IPR052092">
    <property type="entry name" value="SF3A2"/>
</dbReference>
<dbReference type="InParanoid" id="A0A0B2UGC7"/>
<dbReference type="FunCoup" id="A0A0B2UGC7">
    <property type="interactions" value="42"/>
</dbReference>
<dbReference type="PANTHER" id="PTHR23205:SF0">
    <property type="entry name" value="SPLICING FACTOR 3A SUBUNIT 2"/>
    <property type="match status" value="1"/>
</dbReference>
<dbReference type="GO" id="GO:0008270">
    <property type="term" value="F:zinc ion binding"/>
    <property type="evidence" value="ECO:0007669"/>
    <property type="project" value="UniProtKB-KW"/>
</dbReference>
<evidence type="ECO:0000313" key="7">
    <source>
        <dbReference type="EMBL" id="KHN70136.1"/>
    </source>
</evidence>
<evidence type="ECO:0000313" key="8">
    <source>
        <dbReference type="Proteomes" id="UP000031056"/>
    </source>
</evidence>
<evidence type="ECO:0000256" key="3">
    <source>
        <dbReference type="ARBA" id="ARBA00022833"/>
    </source>
</evidence>
<dbReference type="STRING" id="1354746.A0A0B2UGC7"/>
<dbReference type="EMBL" id="JOKQ01000003">
    <property type="protein sequence ID" value="KHN70136.1"/>
    <property type="molecule type" value="Genomic_DNA"/>
</dbReference>
<evidence type="ECO:0000259" key="6">
    <source>
        <dbReference type="Pfam" id="PF16835"/>
    </source>
</evidence>
<keyword evidence="8" id="KW-1185">Reference proteome</keyword>
<dbReference type="Pfam" id="PF16835">
    <property type="entry name" value="SF3A2"/>
    <property type="match status" value="1"/>
</dbReference>
<dbReference type="InterPro" id="IPR036236">
    <property type="entry name" value="Znf_C2H2_sf"/>
</dbReference>
<name>A0A0B2UGC7_9MICR</name>
<dbReference type="InterPro" id="IPR013087">
    <property type="entry name" value="Znf_C2H2_type"/>
</dbReference>
<reference evidence="7 8" key="1">
    <citation type="journal article" date="2014" name="MBio">
        <title>The Ordospora colligata genome; evolution of extreme reduction in microsporidia and host-to-parasite horizontal gene transfer.</title>
        <authorList>
            <person name="Pombert J.-F."/>
            <person name="Haag K.L."/>
            <person name="Beidas S."/>
            <person name="Ebert D."/>
            <person name="Keeling P.J."/>
        </authorList>
    </citation>
    <scope>NUCLEOTIDE SEQUENCE [LARGE SCALE GENOMIC DNA]</scope>
    <source>
        <strain evidence="7 8">OC4</strain>
    </source>
</reference>
<dbReference type="HOGENOM" id="CLU_1461297_0_0_1"/>
<dbReference type="RefSeq" id="XP_014564178.1">
    <property type="nucleotide sequence ID" value="XM_014708692.1"/>
</dbReference>
<dbReference type="GO" id="GO:0005686">
    <property type="term" value="C:U2 snRNP"/>
    <property type="evidence" value="ECO:0007669"/>
    <property type="project" value="TreeGrafter"/>
</dbReference>
<keyword evidence="2" id="KW-0863">Zinc-finger</keyword>
<keyword evidence="4" id="KW-0539">Nucleus</keyword>
<dbReference type="Proteomes" id="UP000031056">
    <property type="component" value="Unassembled WGS sequence"/>
</dbReference>
<dbReference type="GO" id="GO:0071004">
    <property type="term" value="C:U2-type prespliceosome"/>
    <property type="evidence" value="ECO:0007669"/>
    <property type="project" value="TreeGrafter"/>
</dbReference>
<evidence type="ECO:0000256" key="4">
    <source>
        <dbReference type="ARBA" id="ARBA00023242"/>
    </source>
</evidence>
<evidence type="ECO:0000256" key="2">
    <source>
        <dbReference type="ARBA" id="ARBA00022771"/>
    </source>
</evidence>
<evidence type="ECO:0000256" key="1">
    <source>
        <dbReference type="ARBA" id="ARBA00022723"/>
    </source>
</evidence>
<dbReference type="PANTHER" id="PTHR23205">
    <property type="entry name" value="SPLICING FACTOR 3A SUBUNIT 2"/>
    <property type="match status" value="1"/>
</dbReference>
<protein>
    <submittedName>
        <fullName evidence="7">Subunit 2 of splicing factor 3a</fullName>
    </submittedName>
</protein>
<feature type="domain" description="C2H2-type" evidence="5">
    <location>
        <begin position="46"/>
        <end position="70"/>
    </location>
</feature>
<keyword evidence="3" id="KW-0862">Zinc</keyword>
<dbReference type="OrthoDB" id="10250970at2759"/>
<accession>A0A0B2UGC7</accession>
<dbReference type="GeneID" id="26261407"/>
<dbReference type="AlphaFoldDB" id="A0A0B2UGC7"/>
<evidence type="ECO:0000259" key="5">
    <source>
        <dbReference type="Pfam" id="PF12874"/>
    </source>
</evidence>
<dbReference type="GO" id="GO:0071013">
    <property type="term" value="C:catalytic step 2 spliceosome"/>
    <property type="evidence" value="ECO:0007669"/>
    <property type="project" value="TreeGrafter"/>
</dbReference>
<organism evidence="7 8">
    <name type="scientific">Ordospora colligata OC4</name>
    <dbReference type="NCBI Taxonomy" id="1354746"/>
    <lineage>
        <taxon>Eukaryota</taxon>
        <taxon>Fungi</taxon>
        <taxon>Fungi incertae sedis</taxon>
        <taxon>Microsporidia</taxon>
        <taxon>Ordosporidae</taxon>
        <taxon>Ordospora</taxon>
    </lineage>
</organism>
<keyword evidence="1" id="KW-0479">Metal-binding</keyword>
<sequence>MNKKGVKIHTGSEIRKHKQKRSKMLFFEIHGLDSDANLIKDDAGRYVCAICNTRHSTEMSYVRHREGKKHNARIIKEDNAGMDIPVHEVKCLIQGGRVGYNIMIKYELAEEFPQYRFVSSLEQGVEEYDDRYRYIVFVCKPYDNIGFRFENRQIDASLTHQEFNEEQGVYNFRFFFDDTIEMCL</sequence>
<gene>
    <name evidence="7" type="ORF">M896_031230</name>
</gene>
<dbReference type="Gene3D" id="2.60.40.2690">
    <property type="match status" value="1"/>
</dbReference>
<feature type="domain" description="SF3A2" evidence="6">
    <location>
        <begin position="96"/>
        <end position="166"/>
    </location>
</feature>
<dbReference type="SUPFAM" id="SSF57667">
    <property type="entry name" value="beta-beta-alpha zinc fingers"/>
    <property type="match status" value="1"/>
</dbReference>
<dbReference type="Pfam" id="PF12874">
    <property type="entry name" value="zf-met"/>
    <property type="match status" value="1"/>
</dbReference>
<dbReference type="VEuPathDB" id="MicrosporidiaDB:M896_031230"/>
<proteinExistence type="predicted"/>
<dbReference type="GO" id="GO:0000245">
    <property type="term" value="P:spliceosomal complex assembly"/>
    <property type="evidence" value="ECO:0007669"/>
    <property type="project" value="TreeGrafter"/>
</dbReference>
<dbReference type="InterPro" id="IPR031781">
    <property type="entry name" value="SF3A2_dom"/>
</dbReference>